<feature type="transmembrane region" description="Helical" evidence="9">
    <location>
        <begin position="710"/>
        <end position="730"/>
    </location>
</feature>
<evidence type="ECO:0000256" key="4">
    <source>
        <dbReference type="ARBA" id="ARBA00022842"/>
    </source>
</evidence>
<evidence type="ECO:0000256" key="9">
    <source>
        <dbReference type="HAMAP-Rule" id="MF_01129"/>
    </source>
</evidence>
<keyword evidence="12" id="KW-1185">Reference proteome</keyword>
<feature type="transmembrane region" description="Helical" evidence="9">
    <location>
        <begin position="132"/>
        <end position="150"/>
    </location>
</feature>
<feature type="transmembrane region" description="Helical" evidence="9">
    <location>
        <begin position="156"/>
        <end position="181"/>
    </location>
</feature>
<gene>
    <name evidence="9 11" type="primary">hppA</name>
    <name evidence="11" type="ORF">Cph01nite_02350</name>
</gene>
<feature type="transmembrane region" description="Helical" evidence="9">
    <location>
        <begin position="379"/>
        <end position="402"/>
    </location>
</feature>
<keyword evidence="9" id="KW-1003">Cell membrane</keyword>
<organism evidence="11 12">
    <name type="scientific">Cellulomonas phragmiteti</name>
    <dbReference type="NCBI Taxonomy" id="478780"/>
    <lineage>
        <taxon>Bacteria</taxon>
        <taxon>Bacillati</taxon>
        <taxon>Actinomycetota</taxon>
        <taxon>Actinomycetes</taxon>
        <taxon>Micrococcales</taxon>
        <taxon>Cellulomonadaceae</taxon>
        <taxon>Cellulomonas</taxon>
    </lineage>
</organism>
<keyword evidence="2 9" id="KW-0813">Transport</keyword>
<dbReference type="HAMAP" id="MF_01129">
    <property type="entry name" value="PPase_energized_pump"/>
    <property type="match status" value="1"/>
</dbReference>
<feature type="compositionally biased region" description="Acidic residues" evidence="10">
    <location>
        <begin position="880"/>
        <end position="893"/>
    </location>
</feature>
<dbReference type="Pfam" id="PF03030">
    <property type="entry name" value="H_PPase"/>
    <property type="match status" value="1"/>
</dbReference>
<feature type="transmembrane region" description="Helical" evidence="9">
    <location>
        <begin position="80"/>
        <end position="102"/>
    </location>
</feature>
<comment type="function">
    <text evidence="9">Proton pump that utilizes the energy of pyrophosphate hydrolysis as the driving force for proton movement across the membrane. Generates a proton motive force.</text>
</comment>
<feature type="transmembrane region" description="Helical" evidence="9">
    <location>
        <begin position="414"/>
        <end position="436"/>
    </location>
</feature>
<keyword evidence="8 9" id="KW-0472">Membrane</keyword>
<protein>
    <recommendedName>
        <fullName evidence="9">K(+)-insensitive pyrophosphate-energized proton pump</fullName>
        <ecNumber evidence="9">7.1.3.1</ecNumber>
    </recommendedName>
    <alternativeName>
        <fullName evidence="9">Membrane-bound proton-translocating pyrophosphatase</fullName>
    </alternativeName>
    <alternativeName>
        <fullName evidence="9">Pyrophosphate-energized inorganic pyrophosphatase</fullName>
        <shortName evidence="9">H(+)-PPase</shortName>
    </alternativeName>
</protein>
<dbReference type="EMBL" id="BONP01000001">
    <property type="protein sequence ID" value="GIG38473.1"/>
    <property type="molecule type" value="Genomic_DNA"/>
</dbReference>
<sequence>MREVDAPARRDDEVPQTASVRRRQRRRRAASLLACGTVLLAGCAAPPGAESSAAHGGEADLVLPDLSAVTALGGVPGRTLLLLGLVVCVLGLTFGAVMLARLRRLPVHVSMRDVSDLIYTTCREYLLQQGRFLLVLWAFIATVIVVYYKVLVGFPWGKVAIVIAFSLIGMAGSYAVAWFGIRVNTFANSRTAFAALRGRPLPVSRIPLQSGMAIGMVLISLELLIMLIILLFLPPTIAGACFIGFAIGESLGAAALRIAGGIFTKIADIGADLMKIAFRIKEDDARNPGVIADCVGDNAGDSVGPSADGFETYGVTGVALITFILLGVGDPAVQAGLLVWLFVVRAVMLVASGASYLVNDLWTRHRHAASTRMDFESPLTALVWLTSALCTALTFVISWFVLAPVADDGLWWKLSAIVSCGTLAGALIPELVKVFTSTASRHVREVVTSSREGGASLNILSGLVAGNFSAYWLGMAIVALMTGAYAVSGLGLDELMAAPAVFAFGLVAFGFLGMGPVTIAVDSYGPVTDNAQSVYELSTIEDLPEIEEELRRDFDLDPRWATAKRMLEENDGAGNTFKATAKPVLIGTAVVGATTMIFSIIMALTEGLTLDLDRLSLLHPPFLLGLVTGGAVIFWFTGASIQAVTTGAHRAVAYIKDTIRLDGVTHASAEQSREVVQICTQYAQRGMLTMFLGVFFTTLAFAFVEPFFFIGYLISIAIFGLYQAIFMANAGGAWDNAKKIVEVDLNAKGTPLHDATIVGDTVGDPYKDTSSVALNPVIKFTTLFGLLAVELAVSMRGQGQGVLVLTLAAVFALASFACVYRSFYGMRIGRTGDESPEPLPSEPDADAGPATAPTTDQPTAARADAPRDAPTADAPHGADTDDGLDEVPDEVPELDPAPAR</sequence>
<reference evidence="11 12" key="1">
    <citation type="submission" date="2021-01" db="EMBL/GenBank/DDBJ databases">
        <title>Whole genome shotgun sequence of Cellulomonas phragmiteti NBRC 110785.</title>
        <authorList>
            <person name="Komaki H."/>
            <person name="Tamura T."/>
        </authorList>
    </citation>
    <scope>NUCLEOTIDE SEQUENCE [LARGE SCALE GENOMIC DNA]</scope>
    <source>
        <strain evidence="11 12">NBRC 110785</strain>
    </source>
</reference>
<feature type="transmembrane region" description="Helical" evidence="9">
    <location>
        <begin position="500"/>
        <end position="521"/>
    </location>
</feature>
<keyword evidence="4 9" id="KW-0460">Magnesium</keyword>
<keyword evidence="6 9" id="KW-1133">Transmembrane helix</keyword>
<feature type="site" description="Determinant of potassium independence" evidence="9">
    <location>
        <position position="578"/>
    </location>
</feature>
<evidence type="ECO:0000256" key="2">
    <source>
        <dbReference type="ARBA" id="ARBA00022448"/>
    </source>
</evidence>
<feature type="transmembrane region" description="Helical" evidence="9">
    <location>
        <begin position="777"/>
        <end position="795"/>
    </location>
</feature>
<evidence type="ECO:0000256" key="5">
    <source>
        <dbReference type="ARBA" id="ARBA00022967"/>
    </source>
</evidence>
<feature type="transmembrane region" description="Helical" evidence="9">
    <location>
        <begin position="335"/>
        <end position="358"/>
    </location>
</feature>
<dbReference type="PANTHER" id="PTHR31998">
    <property type="entry name" value="K(+)-INSENSITIVE PYROPHOSPHATE-ENERGIZED PROTON PUMP"/>
    <property type="match status" value="1"/>
</dbReference>
<evidence type="ECO:0000313" key="12">
    <source>
        <dbReference type="Proteomes" id="UP000614741"/>
    </source>
</evidence>
<evidence type="ECO:0000256" key="7">
    <source>
        <dbReference type="ARBA" id="ARBA00023065"/>
    </source>
</evidence>
<name>A0ABQ4DGL0_9CELL</name>
<feature type="transmembrane region" description="Helical" evidence="9">
    <location>
        <begin position="584"/>
        <end position="605"/>
    </location>
</feature>
<evidence type="ECO:0000256" key="10">
    <source>
        <dbReference type="SAM" id="MobiDB-lite"/>
    </source>
</evidence>
<comment type="catalytic activity">
    <reaction evidence="9">
        <text>diphosphate + H2O + H(+)(in) = 2 phosphate + 2 H(+)(out)</text>
        <dbReference type="Rhea" id="RHEA:13973"/>
        <dbReference type="ChEBI" id="CHEBI:15377"/>
        <dbReference type="ChEBI" id="CHEBI:15378"/>
        <dbReference type="ChEBI" id="CHEBI:33019"/>
        <dbReference type="ChEBI" id="CHEBI:43474"/>
        <dbReference type="EC" id="7.1.3.1"/>
    </reaction>
</comment>
<keyword evidence="3 9" id="KW-0812">Transmembrane</keyword>
<dbReference type="NCBIfam" id="NF001950">
    <property type="entry name" value="PRK00733.1-1"/>
    <property type="match status" value="1"/>
</dbReference>
<feature type="transmembrane region" description="Helical" evidence="9">
    <location>
        <begin position="801"/>
        <end position="820"/>
    </location>
</feature>
<evidence type="ECO:0000256" key="1">
    <source>
        <dbReference type="ARBA" id="ARBA00004127"/>
    </source>
</evidence>
<comment type="caution">
    <text evidence="11">The sequence shown here is derived from an EMBL/GenBank/DDBJ whole genome shotgun (WGS) entry which is preliminary data.</text>
</comment>
<keyword evidence="7 9" id="KW-0406">Ion transport</keyword>
<feature type="transmembrane region" description="Helical" evidence="9">
    <location>
        <begin position="617"/>
        <end position="636"/>
    </location>
</feature>
<proteinExistence type="inferred from homology"/>
<dbReference type="InterPro" id="IPR004131">
    <property type="entry name" value="PPase-energised_H-pump"/>
</dbReference>
<evidence type="ECO:0000256" key="6">
    <source>
        <dbReference type="ARBA" id="ARBA00022989"/>
    </source>
</evidence>
<keyword evidence="9" id="KW-0375">Hydrogen ion transport</keyword>
<feature type="transmembrane region" description="Helical" evidence="9">
    <location>
        <begin position="310"/>
        <end position="329"/>
    </location>
</feature>
<evidence type="ECO:0000313" key="11">
    <source>
        <dbReference type="EMBL" id="GIG38473.1"/>
    </source>
</evidence>
<feature type="transmembrane region" description="Helical" evidence="9">
    <location>
        <begin position="687"/>
        <end position="704"/>
    </location>
</feature>
<comment type="subunit">
    <text evidence="9">Homodimer.</text>
</comment>
<feature type="compositionally biased region" description="Basic and acidic residues" evidence="10">
    <location>
        <begin position="1"/>
        <end position="13"/>
    </location>
</feature>
<feature type="compositionally biased region" description="Low complexity" evidence="10">
    <location>
        <begin position="846"/>
        <end position="875"/>
    </location>
</feature>
<feature type="region of interest" description="Disordered" evidence="10">
    <location>
        <begin position="833"/>
        <end position="900"/>
    </location>
</feature>
<feature type="region of interest" description="Disordered" evidence="10">
    <location>
        <begin position="1"/>
        <end position="23"/>
    </location>
</feature>
<dbReference type="EC" id="7.1.3.1" evidence="9"/>
<comment type="caution">
    <text evidence="9">Lacks conserved residue(s) required for the propagation of feature annotation.</text>
</comment>
<evidence type="ECO:0000256" key="3">
    <source>
        <dbReference type="ARBA" id="ARBA00022692"/>
    </source>
</evidence>
<comment type="subcellular location">
    <subcellularLocation>
        <location evidence="9">Cell membrane</location>
        <topology evidence="9">Multi-pass membrane protein</topology>
    </subcellularLocation>
    <subcellularLocation>
        <location evidence="1">Endomembrane system</location>
        <topology evidence="1">Multi-pass membrane protein</topology>
    </subcellularLocation>
</comment>
<accession>A0ABQ4DGL0</accession>
<comment type="similarity">
    <text evidence="9">Belongs to the H(+)-translocating pyrophosphatase (TC 3.A.10) family. K(+)-insensitive subfamily.</text>
</comment>
<dbReference type="Proteomes" id="UP000614741">
    <property type="component" value="Unassembled WGS sequence"/>
</dbReference>
<evidence type="ECO:0000256" key="8">
    <source>
        <dbReference type="ARBA" id="ARBA00023136"/>
    </source>
</evidence>
<keyword evidence="5 9" id="KW-1278">Translocase</keyword>
<comment type="cofactor">
    <cofactor evidence="9">
        <name>Mg(2+)</name>
        <dbReference type="ChEBI" id="CHEBI:18420"/>
    </cofactor>
</comment>